<dbReference type="AlphaFoldDB" id="M1UWH2"/>
<dbReference type="EMBL" id="CP004355">
    <property type="protein sequence ID" value="AGG68027.1"/>
    <property type="molecule type" value="Genomic_DNA"/>
</dbReference>
<name>M1UWH2_9CORY</name>
<gene>
    <name evidence="1" type="ORF">H924_13190</name>
</gene>
<dbReference type="KEGG" id="ccn:H924_13190"/>
<keyword evidence="2" id="KW-1185">Reference proteome</keyword>
<reference evidence="1 2" key="1">
    <citation type="submission" date="2013-02" db="EMBL/GenBank/DDBJ databases">
        <title>The complete genome sequence of Corynebacterium callunae DSM 20147.</title>
        <authorList>
            <person name="Ruckert C."/>
            <person name="Albersmeier A."/>
            <person name="Kalinowski J."/>
        </authorList>
    </citation>
    <scope>NUCLEOTIDE SEQUENCE [LARGE SCALE GENOMIC DNA]</scope>
    <source>
        <strain evidence="1 2">DSM 20147</strain>
        <plasmid evidence="1 2">pCC1</plasmid>
    </source>
</reference>
<dbReference type="Proteomes" id="UP000011760">
    <property type="component" value="Plasmid pCC1"/>
</dbReference>
<dbReference type="PATRIC" id="fig|1121353.3.peg.2669"/>
<dbReference type="HOGENOM" id="CLU_1774244_0_0_11"/>
<evidence type="ECO:0008006" key="3">
    <source>
        <dbReference type="Google" id="ProtNLM"/>
    </source>
</evidence>
<proteinExistence type="predicted"/>
<dbReference type="RefSeq" id="WP_015445069.1">
    <property type="nucleotide sequence ID" value="NC_020523.1"/>
</dbReference>
<evidence type="ECO:0000313" key="1">
    <source>
        <dbReference type="EMBL" id="AGG68027.1"/>
    </source>
</evidence>
<accession>M1UWH2</accession>
<sequence>MSELLGVEELATAVGCTPGRLRTLMRSGLLTPWDEHIHYELARMSIDLQLVVASERAQSPQVALFHPDIMSDPRFFILATNSIDPVRWGAGWTGTRHPQGLPGVLPSDAVKLVPAGKKVPTTMKRIAGAKYHIDKLLERASNSLIA</sequence>
<geneLocation type="plasmid" evidence="1 2">
    <name>pCC1</name>
</geneLocation>
<protein>
    <recommendedName>
        <fullName evidence="3">DNA-binding protein</fullName>
    </recommendedName>
</protein>
<organism evidence="1 2">
    <name type="scientific">Corynebacterium callunae DSM 20147</name>
    <dbReference type="NCBI Taxonomy" id="1121353"/>
    <lineage>
        <taxon>Bacteria</taxon>
        <taxon>Bacillati</taxon>
        <taxon>Actinomycetota</taxon>
        <taxon>Actinomycetes</taxon>
        <taxon>Mycobacteriales</taxon>
        <taxon>Corynebacteriaceae</taxon>
        <taxon>Corynebacterium</taxon>
    </lineage>
</organism>
<keyword evidence="1" id="KW-0614">Plasmid</keyword>
<evidence type="ECO:0000313" key="2">
    <source>
        <dbReference type="Proteomes" id="UP000011760"/>
    </source>
</evidence>